<dbReference type="OrthoDB" id="249764at2"/>
<dbReference type="Pfam" id="PF03068">
    <property type="entry name" value="PAD"/>
    <property type="match status" value="1"/>
</dbReference>
<dbReference type="InParanoid" id="A0A543AW25"/>
<dbReference type="Proteomes" id="UP000317043">
    <property type="component" value="Unassembled WGS sequence"/>
</dbReference>
<dbReference type="InterPro" id="IPR004303">
    <property type="entry name" value="PAD"/>
</dbReference>
<dbReference type="Gene3D" id="3.75.10.10">
    <property type="entry name" value="L-arginine/glycine Amidinotransferase, Chain A"/>
    <property type="match status" value="1"/>
</dbReference>
<dbReference type="AlphaFoldDB" id="A0A543AW25"/>
<dbReference type="Gene3D" id="2.60.40.1700">
    <property type="entry name" value="Protein-arginine deiminase, central domain"/>
    <property type="match status" value="1"/>
</dbReference>
<evidence type="ECO:0000313" key="2">
    <source>
        <dbReference type="EMBL" id="TQL76760.1"/>
    </source>
</evidence>
<dbReference type="GO" id="GO:0004668">
    <property type="term" value="F:protein-arginine deiminase activity"/>
    <property type="evidence" value="ECO:0007669"/>
    <property type="project" value="InterPro"/>
</dbReference>
<dbReference type="EMBL" id="VFOW01000001">
    <property type="protein sequence ID" value="TQL76760.1"/>
    <property type="molecule type" value="Genomic_DNA"/>
</dbReference>
<keyword evidence="3" id="KW-1185">Reference proteome</keyword>
<comment type="caution">
    <text evidence="2">The sequence shown here is derived from an EMBL/GenBank/DDBJ whole genome shotgun (WGS) entry which is preliminary data.</text>
</comment>
<reference evidence="2 3" key="1">
    <citation type="submission" date="2019-06" db="EMBL/GenBank/DDBJ databases">
        <title>Sequencing the genomes of 1000 actinobacteria strains.</title>
        <authorList>
            <person name="Klenk H.-P."/>
        </authorList>
    </citation>
    <scope>NUCLEOTIDE SEQUENCE [LARGE SCALE GENOMIC DNA]</scope>
    <source>
        <strain evidence="2 3">DSM 45928</strain>
    </source>
</reference>
<dbReference type="PANTHER" id="PTHR10837:SF8">
    <property type="entry name" value="PROTEIN-ARGININE DEIMINASE"/>
    <property type="match status" value="1"/>
</dbReference>
<evidence type="ECO:0000313" key="3">
    <source>
        <dbReference type="Proteomes" id="UP000317043"/>
    </source>
</evidence>
<feature type="domain" description="Protein-arginine deiminase C-terminal" evidence="1">
    <location>
        <begin position="206"/>
        <end position="630"/>
    </location>
</feature>
<organism evidence="2 3">
    <name type="scientific">Stackebrandtia endophytica</name>
    <dbReference type="NCBI Taxonomy" id="1496996"/>
    <lineage>
        <taxon>Bacteria</taxon>
        <taxon>Bacillati</taxon>
        <taxon>Actinomycetota</taxon>
        <taxon>Actinomycetes</taxon>
        <taxon>Glycomycetales</taxon>
        <taxon>Glycomycetaceae</taxon>
        <taxon>Stackebrandtia</taxon>
    </lineage>
</organism>
<dbReference type="InterPro" id="IPR036556">
    <property type="entry name" value="PAD_central_sf"/>
</dbReference>
<dbReference type="PANTHER" id="PTHR10837">
    <property type="entry name" value="PEPTIDYLARGININE DEIMINASE"/>
    <property type="match status" value="1"/>
</dbReference>
<evidence type="ECO:0000259" key="1">
    <source>
        <dbReference type="Pfam" id="PF03068"/>
    </source>
</evidence>
<dbReference type="InterPro" id="IPR013530">
    <property type="entry name" value="PAD_C"/>
</dbReference>
<dbReference type="RefSeq" id="WP_142038647.1">
    <property type="nucleotide sequence ID" value="NZ_JBHTGS010000001.1"/>
</dbReference>
<dbReference type="SUPFAM" id="SSF55909">
    <property type="entry name" value="Pentein"/>
    <property type="match status" value="1"/>
</dbReference>
<sequence length="632" mass="67801">MGKLITSRRLRWVTAGLAVVLTASAGTIVWQLSQRSETLLLADTDRDGLISEADRSGRAQWSTERGAIVVPNLDDDGGNCGTFTDEEGQRRGDDALAACGDAFDQQVNGDADLLDLAPLRIEPIADVGTDAWATVTVDEASIDSARLFIRSTEGEYSPLAPGEHISADRLRGGVDLALEATDIARDSEVWNGFIDVSLQVHDGQTVTMDRVRVRVAPLLLSHDLNPIDRMMIADNATTPEDAERHDYDPTTADPVYPGEDAFRDELSQGLAEAGLDGPTYYPTGGDRWMRDQFITGMAAMPGPDGTVHTMTVLLRSAVVDPEGSTEEFPLRDAGRPVYSMLRGPDVAAVQTYSPDRVGDDDYNMLWGSFNSTGNFIVAPPYATDDGSWPVGRVLYGSDGGDAAPDPAFVTLLEAQRDQDPLPIDTSWLGVGHIDEFLSFIPADNDRGWAAVVADPDLGEELLAKLVAAGRGDHPLMSGIAEGDLTVEEAMKSTDLTNGNRIAAAGIEAAIRVLTDELDLGKDELVRIPALFTDLVIDGYPRQDIVANLLPAIVNGVETGTGVYLAVRPHGPLDDTGNDVFAHAAETAFAAVGGRIAWVEAFEYGHDSGTVGGEIHCLTNTIREHVGEPWWRA</sequence>
<dbReference type="GO" id="GO:0005509">
    <property type="term" value="F:calcium ion binding"/>
    <property type="evidence" value="ECO:0007669"/>
    <property type="project" value="InterPro"/>
</dbReference>
<name>A0A543AW25_9ACTN</name>
<proteinExistence type="predicted"/>
<gene>
    <name evidence="2" type="ORF">FB566_2297</name>
</gene>
<dbReference type="GO" id="GO:0005737">
    <property type="term" value="C:cytoplasm"/>
    <property type="evidence" value="ECO:0007669"/>
    <property type="project" value="InterPro"/>
</dbReference>
<accession>A0A543AW25</accession>
<protein>
    <submittedName>
        <fullName evidence="2">Protein-arginine deiminase</fullName>
    </submittedName>
</protein>